<dbReference type="RefSeq" id="WP_135698412.1">
    <property type="nucleotide sequence ID" value="NZ_RQER01000008.1"/>
</dbReference>
<comment type="caution">
    <text evidence="1">The sequence shown here is derived from an EMBL/GenBank/DDBJ whole genome shotgun (WGS) entry which is preliminary data.</text>
</comment>
<evidence type="ECO:0000313" key="1">
    <source>
        <dbReference type="EMBL" id="TGJ99906.1"/>
    </source>
</evidence>
<name>A0A5R2AT49_9LEPT</name>
<reference evidence="1 2" key="1">
    <citation type="journal article" date="2019" name="PLoS Negl. Trop. Dis.">
        <title>Revisiting the worldwide diversity of Leptospira species in the environment.</title>
        <authorList>
            <person name="Vincent A.T."/>
            <person name="Schiettekatte O."/>
            <person name="Bourhy P."/>
            <person name="Veyrier F.J."/>
            <person name="Picardeau M."/>
        </authorList>
    </citation>
    <scope>NUCLEOTIDE SEQUENCE [LARGE SCALE GENOMIC DNA]</scope>
    <source>
        <strain evidence="1 2">SSW18</strain>
    </source>
</reference>
<sequence length="90" mass="10603">MELNERIKKKVREEILKRDVFYEPMGQSIMLKDDGYLIDNLNCIGRTLARIRGWGRLRSKKSEQEAMELQDGFGLVMADLINRFRKGEIQ</sequence>
<dbReference type="Proteomes" id="UP000297946">
    <property type="component" value="Unassembled WGS sequence"/>
</dbReference>
<gene>
    <name evidence="1" type="ORF">EHO57_14200</name>
</gene>
<protein>
    <submittedName>
        <fullName evidence="1">Uncharacterized protein</fullName>
    </submittedName>
</protein>
<proteinExistence type="predicted"/>
<evidence type="ECO:0000313" key="2">
    <source>
        <dbReference type="Proteomes" id="UP000297946"/>
    </source>
</evidence>
<dbReference type="EMBL" id="RQER01000008">
    <property type="protein sequence ID" value="TGJ99906.1"/>
    <property type="molecule type" value="Genomic_DNA"/>
</dbReference>
<accession>A0A5R2AT49</accession>
<organism evidence="1 2">
    <name type="scientific">Leptospira langatensis</name>
    <dbReference type="NCBI Taxonomy" id="2484983"/>
    <lineage>
        <taxon>Bacteria</taxon>
        <taxon>Pseudomonadati</taxon>
        <taxon>Spirochaetota</taxon>
        <taxon>Spirochaetia</taxon>
        <taxon>Leptospirales</taxon>
        <taxon>Leptospiraceae</taxon>
        <taxon>Leptospira</taxon>
    </lineage>
</organism>
<dbReference type="AlphaFoldDB" id="A0A5R2AT49"/>